<dbReference type="Gene3D" id="3.30.1200.10">
    <property type="entry name" value="YggU-like"/>
    <property type="match status" value="1"/>
</dbReference>
<dbReference type="SUPFAM" id="SSF69786">
    <property type="entry name" value="YggU-like"/>
    <property type="match status" value="1"/>
</dbReference>
<dbReference type="PANTHER" id="PTHR13420:SF7">
    <property type="entry name" value="UPF0235 PROTEIN C15ORF40"/>
    <property type="match status" value="1"/>
</dbReference>
<evidence type="ECO:0000313" key="3">
    <source>
        <dbReference type="Proteomes" id="UP000250140"/>
    </source>
</evidence>
<sequence length="119" mass="12975">MLACAIRSIAIKGAKKQMCSVQLLCHVQPGVSPEREGIAAVMSEIIDVRVAAQAREGEANKAVRELIAKILDVPKSDVEITKGTASRRKTVLVRNIIVKGTLEDEVERIRVILKKTTTT</sequence>
<keyword evidence="3" id="KW-1185">Reference proteome</keyword>
<dbReference type="InterPro" id="IPR036591">
    <property type="entry name" value="YggU-like_sf"/>
</dbReference>
<evidence type="ECO:0000313" key="2">
    <source>
        <dbReference type="EMBL" id="OCL02784.1"/>
    </source>
</evidence>
<dbReference type="OrthoDB" id="244097at2759"/>
<dbReference type="AlphaFoldDB" id="A0A8E2EQ39"/>
<dbReference type="GO" id="GO:0005737">
    <property type="term" value="C:cytoplasm"/>
    <property type="evidence" value="ECO:0007669"/>
    <property type="project" value="TreeGrafter"/>
</dbReference>
<dbReference type="NCBIfam" id="TIGR00251">
    <property type="entry name" value="DUF167 family protein"/>
    <property type="match status" value="1"/>
</dbReference>
<proteinExistence type="inferred from homology"/>
<comment type="similarity">
    <text evidence="1">Belongs to the UPF0235 family.</text>
</comment>
<dbReference type="InterPro" id="IPR003746">
    <property type="entry name" value="DUF167"/>
</dbReference>
<dbReference type="Proteomes" id="UP000250140">
    <property type="component" value="Unassembled WGS sequence"/>
</dbReference>
<reference evidence="2 3" key="1">
    <citation type="journal article" date="2016" name="Nat. Commun.">
        <title>Ectomycorrhizal ecology is imprinted in the genome of the dominant symbiotic fungus Cenococcum geophilum.</title>
        <authorList>
            <consortium name="DOE Joint Genome Institute"/>
            <person name="Peter M."/>
            <person name="Kohler A."/>
            <person name="Ohm R.A."/>
            <person name="Kuo A."/>
            <person name="Krutzmann J."/>
            <person name="Morin E."/>
            <person name="Arend M."/>
            <person name="Barry K.W."/>
            <person name="Binder M."/>
            <person name="Choi C."/>
            <person name="Clum A."/>
            <person name="Copeland A."/>
            <person name="Grisel N."/>
            <person name="Haridas S."/>
            <person name="Kipfer T."/>
            <person name="LaButti K."/>
            <person name="Lindquist E."/>
            <person name="Lipzen A."/>
            <person name="Maire R."/>
            <person name="Meier B."/>
            <person name="Mihaltcheva S."/>
            <person name="Molinier V."/>
            <person name="Murat C."/>
            <person name="Poggeler S."/>
            <person name="Quandt C.A."/>
            <person name="Sperisen C."/>
            <person name="Tritt A."/>
            <person name="Tisserant E."/>
            <person name="Crous P.W."/>
            <person name="Henrissat B."/>
            <person name="Nehls U."/>
            <person name="Egli S."/>
            <person name="Spatafora J.W."/>
            <person name="Grigoriev I.V."/>
            <person name="Martin F.M."/>
        </authorList>
    </citation>
    <scope>NUCLEOTIDE SEQUENCE [LARGE SCALE GENOMIC DNA]</scope>
    <source>
        <strain evidence="2 3">CBS 207.34</strain>
    </source>
</reference>
<dbReference type="EMBL" id="KV750880">
    <property type="protein sequence ID" value="OCL02784.1"/>
    <property type="molecule type" value="Genomic_DNA"/>
</dbReference>
<gene>
    <name evidence="2" type="ORF">AOQ84DRAFT_392714</name>
</gene>
<dbReference type="PANTHER" id="PTHR13420">
    <property type="entry name" value="UPF0235 PROTEIN C15ORF40"/>
    <property type="match status" value="1"/>
</dbReference>
<dbReference type="Pfam" id="PF02594">
    <property type="entry name" value="DUF167"/>
    <property type="match status" value="1"/>
</dbReference>
<protein>
    <submittedName>
        <fullName evidence="2">YggU-like protein</fullName>
    </submittedName>
</protein>
<dbReference type="HAMAP" id="MF_00634">
    <property type="entry name" value="UPF0235"/>
    <property type="match status" value="1"/>
</dbReference>
<evidence type="ECO:0000256" key="1">
    <source>
        <dbReference type="ARBA" id="ARBA00010364"/>
    </source>
</evidence>
<dbReference type="SMART" id="SM01152">
    <property type="entry name" value="DUF167"/>
    <property type="match status" value="1"/>
</dbReference>
<organism evidence="2 3">
    <name type="scientific">Glonium stellatum</name>
    <dbReference type="NCBI Taxonomy" id="574774"/>
    <lineage>
        <taxon>Eukaryota</taxon>
        <taxon>Fungi</taxon>
        <taxon>Dikarya</taxon>
        <taxon>Ascomycota</taxon>
        <taxon>Pezizomycotina</taxon>
        <taxon>Dothideomycetes</taxon>
        <taxon>Pleosporomycetidae</taxon>
        <taxon>Gloniales</taxon>
        <taxon>Gloniaceae</taxon>
        <taxon>Glonium</taxon>
    </lineage>
</organism>
<name>A0A8E2EQ39_9PEZI</name>
<accession>A0A8E2EQ39</accession>